<dbReference type="Pfam" id="PF13439">
    <property type="entry name" value="Glyco_transf_4"/>
    <property type="match status" value="1"/>
</dbReference>
<evidence type="ECO:0000313" key="4">
    <source>
        <dbReference type="EMBL" id="RDU24785.1"/>
    </source>
</evidence>
<proteinExistence type="predicted"/>
<accession>A0A371AYW3</accession>
<dbReference type="CDD" id="cd03801">
    <property type="entry name" value="GT4_PimA-like"/>
    <property type="match status" value="1"/>
</dbReference>
<reference evidence="4 5" key="1">
    <citation type="submission" date="2018-07" db="EMBL/GenBank/DDBJ databases">
        <title>Anaerosacharophilus polymeroproducens gen. nov. sp. nov., an anaerobic bacterium isolated from salt field.</title>
        <authorList>
            <person name="Kim W."/>
            <person name="Yang S.-H."/>
            <person name="Oh J."/>
            <person name="Lee J.-H."/>
            <person name="Kwon K.K."/>
        </authorList>
    </citation>
    <scope>NUCLEOTIDE SEQUENCE [LARGE SCALE GENOMIC DNA]</scope>
    <source>
        <strain evidence="4 5">MCWD5</strain>
    </source>
</reference>
<dbReference type="EMBL" id="QRCT01000010">
    <property type="protein sequence ID" value="RDU24785.1"/>
    <property type="molecule type" value="Genomic_DNA"/>
</dbReference>
<keyword evidence="5" id="KW-1185">Reference proteome</keyword>
<dbReference type="PANTHER" id="PTHR46401">
    <property type="entry name" value="GLYCOSYLTRANSFERASE WBBK-RELATED"/>
    <property type="match status" value="1"/>
</dbReference>
<dbReference type="GO" id="GO:0016757">
    <property type="term" value="F:glycosyltransferase activity"/>
    <property type="evidence" value="ECO:0007669"/>
    <property type="project" value="InterPro"/>
</dbReference>
<protein>
    <submittedName>
        <fullName evidence="4">Glycosyltransferase</fullName>
    </submittedName>
</protein>
<sequence>MNKSCRRTEMRKGKKMKISMIGQKGIPIASGGIEKHVEEIGLLLAQNDMDVVVYNRSGYVMRKQKNYNGIKIVTVPTLKIKGIEAVVYSFFASIHAAFSDTDIVHYHALGPSAMCWIPKIFRKKVVVTVHGLDWQREKWGKFGKLFLKKGEKRAARYADEIIVVGKKLVQYFKEKYNRDTIFIPNGIRDMQTLENHELEKWDLKDKKYILFLARVVPEKGCHYLLEAFKNLSQEDVVLVVAGGSGQTDAYYNNLKEKFSSDKILFIGEVSGKSIGELYSNALLYVLPSDIEGLPISLLEAMSCGTCCLVSDIQENMDVIELSGKFGFCFKAGNSVDLKNQMEALLHDENSLREIGQKARKHVLQSYKWESVVLSLSEVYGGIS</sequence>
<dbReference type="GO" id="GO:0009103">
    <property type="term" value="P:lipopolysaccharide biosynthetic process"/>
    <property type="evidence" value="ECO:0007669"/>
    <property type="project" value="TreeGrafter"/>
</dbReference>
<keyword evidence="1 4" id="KW-0808">Transferase</keyword>
<dbReference type="InterPro" id="IPR028098">
    <property type="entry name" value="Glyco_trans_4-like_N"/>
</dbReference>
<name>A0A371AYW3_9FIRM</name>
<evidence type="ECO:0000313" key="5">
    <source>
        <dbReference type="Proteomes" id="UP000255036"/>
    </source>
</evidence>
<dbReference type="Gene3D" id="3.40.50.2000">
    <property type="entry name" value="Glycogen Phosphorylase B"/>
    <property type="match status" value="2"/>
</dbReference>
<comment type="caution">
    <text evidence="4">The sequence shown here is derived from an EMBL/GenBank/DDBJ whole genome shotgun (WGS) entry which is preliminary data.</text>
</comment>
<dbReference type="SUPFAM" id="SSF53756">
    <property type="entry name" value="UDP-Glycosyltransferase/glycogen phosphorylase"/>
    <property type="match status" value="1"/>
</dbReference>
<feature type="domain" description="Glycosyl transferase family 1" evidence="2">
    <location>
        <begin position="201"/>
        <end position="361"/>
    </location>
</feature>
<evidence type="ECO:0000259" key="3">
    <source>
        <dbReference type="Pfam" id="PF13439"/>
    </source>
</evidence>
<dbReference type="Proteomes" id="UP000255036">
    <property type="component" value="Unassembled WGS sequence"/>
</dbReference>
<organism evidence="4 5">
    <name type="scientific">Anaerosacchariphilus polymeriproducens</name>
    <dbReference type="NCBI Taxonomy" id="1812858"/>
    <lineage>
        <taxon>Bacteria</taxon>
        <taxon>Bacillati</taxon>
        <taxon>Bacillota</taxon>
        <taxon>Clostridia</taxon>
        <taxon>Lachnospirales</taxon>
        <taxon>Lachnospiraceae</taxon>
        <taxon>Anaerosacchariphilus</taxon>
    </lineage>
</organism>
<dbReference type="AlphaFoldDB" id="A0A371AYW3"/>
<gene>
    <name evidence="4" type="ORF">DWV06_02075</name>
</gene>
<evidence type="ECO:0000256" key="1">
    <source>
        <dbReference type="ARBA" id="ARBA00022679"/>
    </source>
</evidence>
<feature type="domain" description="Glycosyltransferase subfamily 4-like N-terminal" evidence="3">
    <location>
        <begin position="31"/>
        <end position="187"/>
    </location>
</feature>
<dbReference type="InterPro" id="IPR001296">
    <property type="entry name" value="Glyco_trans_1"/>
</dbReference>
<dbReference type="PANTHER" id="PTHR46401:SF2">
    <property type="entry name" value="GLYCOSYLTRANSFERASE WBBK-RELATED"/>
    <property type="match status" value="1"/>
</dbReference>
<evidence type="ECO:0000259" key="2">
    <source>
        <dbReference type="Pfam" id="PF00534"/>
    </source>
</evidence>
<dbReference type="Pfam" id="PF00534">
    <property type="entry name" value="Glycos_transf_1"/>
    <property type="match status" value="1"/>
</dbReference>